<reference evidence="2" key="1">
    <citation type="submission" date="2020-11" db="EMBL/GenBank/DDBJ databases">
        <authorList>
            <person name="Tran Van P."/>
        </authorList>
    </citation>
    <scope>NUCLEOTIDE SEQUENCE</scope>
</reference>
<dbReference type="Gene3D" id="2.80.10.50">
    <property type="match status" value="1"/>
</dbReference>
<evidence type="ECO:0000313" key="3">
    <source>
        <dbReference type="Proteomes" id="UP000728032"/>
    </source>
</evidence>
<dbReference type="EMBL" id="OC919983">
    <property type="protein sequence ID" value="CAD7652110.1"/>
    <property type="molecule type" value="Genomic_DNA"/>
</dbReference>
<protein>
    <submittedName>
        <fullName evidence="2">Uncharacterized protein</fullName>
    </submittedName>
</protein>
<organism evidence="2">
    <name type="scientific">Oppiella nova</name>
    <dbReference type="NCBI Taxonomy" id="334625"/>
    <lineage>
        <taxon>Eukaryota</taxon>
        <taxon>Metazoa</taxon>
        <taxon>Ecdysozoa</taxon>
        <taxon>Arthropoda</taxon>
        <taxon>Chelicerata</taxon>
        <taxon>Arachnida</taxon>
        <taxon>Acari</taxon>
        <taxon>Acariformes</taxon>
        <taxon>Sarcoptiformes</taxon>
        <taxon>Oribatida</taxon>
        <taxon>Brachypylina</taxon>
        <taxon>Oppioidea</taxon>
        <taxon>Oppiidae</taxon>
        <taxon>Oppiella</taxon>
    </lineage>
</organism>
<dbReference type="AlphaFoldDB" id="A0A7R9M497"/>
<feature type="compositionally biased region" description="Acidic residues" evidence="1">
    <location>
        <begin position="331"/>
        <end position="344"/>
    </location>
</feature>
<feature type="region of interest" description="Disordered" evidence="1">
    <location>
        <begin position="323"/>
        <end position="352"/>
    </location>
</feature>
<name>A0A7R9M497_9ACAR</name>
<evidence type="ECO:0000256" key="1">
    <source>
        <dbReference type="SAM" id="MobiDB-lite"/>
    </source>
</evidence>
<dbReference type="EMBL" id="CAJPVJ010005158">
    <property type="protein sequence ID" value="CAG2169297.1"/>
    <property type="molecule type" value="Genomic_DNA"/>
</dbReference>
<sequence>MFLTSSEDKCPVKYQTNKMNVKNYVNNTYLFTNITKDSKPQMKQISLMTGVPYFLLNDQYKNHTFYGAIFKQQNSQHKLWTTNVDVNGTHMQWDLVATSTIGLYQIRRGFDDQVLKCFKGESSVGLGNGSEPGTEHLSWWKIEESTKVGYFMIRCNETPDRLLTNDQINALIGNGDNENDNVLFNFVPAYTTGDYVLRIEIRDFDFEMTLDDLLGQDRQTVSMAEKIIIPNLSSATLQHKVSQSKQITNTISNTISHSFSQGATSNTHRSSGIQHSSSTKYGVTHATTDSMTQGYNIEMSAEVGLEGIAKVSTKASMDFQYTTEESFGESVENEQGESSSEDWGSDTGNTVENTTATETHYENSTTITYSIEQTIEVPPNTSIEVSGYVDWIDGMIIPYTATAYVTLEAVRTLKTFRTCGTYEGERRCKYNARKDRMDGEAVEWFLRQYNSKLAARVIYRCDQAAVLHLDGNVVGTGGLKSVLVAKEVPIDMDLVHRAG</sequence>
<evidence type="ECO:0000313" key="2">
    <source>
        <dbReference type="EMBL" id="CAD7652110.1"/>
    </source>
</evidence>
<keyword evidence="3" id="KW-1185">Reference proteome</keyword>
<feature type="region of interest" description="Disordered" evidence="1">
    <location>
        <begin position="259"/>
        <end position="282"/>
    </location>
</feature>
<proteinExistence type="predicted"/>
<accession>A0A7R9M497</accession>
<gene>
    <name evidence="2" type="ORF">ONB1V03_LOCUS8776</name>
</gene>
<dbReference type="Proteomes" id="UP000728032">
    <property type="component" value="Unassembled WGS sequence"/>
</dbReference>